<sequence>MDTSLTNTINSPMDLSQFSAQELKDALYRIENKKNEERETLTKN</sequence>
<evidence type="ECO:0000313" key="2">
    <source>
        <dbReference type="Proteomes" id="UP000093276"/>
    </source>
</evidence>
<gene>
    <name evidence="1" type="ORF">BB050_00555</name>
</gene>
<dbReference type="Proteomes" id="UP000093276">
    <property type="component" value="Chromosome"/>
</dbReference>
<protein>
    <submittedName>
        <fullName evidence="1">Uncharacterized protein</fullName>
    </submittedName>
</protein>
<evidence type="ECO:0000313" key="1">
    <source>
        <dbReference type="EMBL" id="AOC93709.1"/>
    </source>
</evidence>
<dbReference type="AlphaFoldDB" id="A0AAC9CXV7"/>
<dbReference type="KEGG" id="fjg:BB050_00555"/>
<accession>A0AAC9CXV7</accession>
<reference evidence="1 2" key="1">
    <citation type="submission" date="2016-08" db="EMBL/GenBank/DDBJ databases">
        <title>Complete genome sequence of Flavobacterium johnsoniae strain GSE09, a volatile-producing biocontrol agent isolated from cucumber (Cucumis sativus).</title>
        <authorList>
            <person name="Jeong J.-J."/>
            <person name="Oh J.Y."/>
            <person name="Jim Y.J."/>
            <person name="Sang M.K."/>
            <person name="Kim K.D."/>
        </authorList>
    </citation>
    <scope>NUCLEOTIDE SEQUENCE [LARGE SCALE GENOMIC DNA]</scope>
    <source>
        <strain evidence="1 2">GSE09</strain>
    </source>
</reference>
<organism evidence="1 2">
    <name type="scientific">Flavobacterium anhuiense</name>
    <dbReference type="NCBI Taxonomy" id="459526"/>
    <lineage>
        <taxon>Bacteria</taxon>
        <taxon>Pseudomonadati</taxon>
        <taxon>Bacteroidota</taxon>
        <taxon>Flavobacteriia</taxon>
        <taxon>Flavobacteriales</taxon>
        <taxon>Flavobacteriaceae</taxon>
        <taxon>Flavobacterium</taxon>
    </lineage>
</organism>
<dbReference type="EMBL" id="CP016907">
    <property type="protein sequence ID" value="AOC93709.1"/>
    <property type="molecule type" value="Genomic_DNA"/>
</dbReference>
<dbReference type="RefSeq" id="WP_257784747.1">
    <property type="nucleotide sequence ID" value="NZ_CP016907.1"/>
</dbReference>
<dbReference type="GeneID" id="301552843"/>
<proteinExistence type="predicted"/>
<name>A0AAC9CXV7_9FLAO</name>